<proteinExistence type="predicted"/>
<name>A0ABU5KU98_9PSED</name>
<keyword evidence="3" id="KW-1185">Reference proteome</keyword>
<accession>A0ABU5KU98</accession>
<sequence length="352" mass="39241">MNSISNPGPADVRVSIPDAYPALARYLQQQLGADLVNIDQGQRLSGGAIQENWLLNGTVQIGTKTFVDSWVLRTDAASSVAVSMSRAEEFAVLAAVHTAGVRVPEPLWLCEDASVIGRPFFIMRKLNGITNGHRLTSDPGLDPKRDELCRSLGLNLAQLHQIRPHHPMLAFLAPPAADPIQASIDQYRRFLDALPDNHPVIEWGLRWCELNKPAPLPAGLIHRDYRTGNFMVEQGQLSGILDWEFTGWGDPREDIGWFTARCWRFTRRDREAGGIGDIDAFLAGYASVSGYWVSHEELRYWQLMAHLRWAVVALQQVQRHISGQQPSLELALTGHLLPELEHEILALSGETV</sequence>
<dbReference type="CDD" id="cd05154">
    <property type="entry name" value="ACAD10_11_N-like"/>
    <property type="match status" value="1"/>
</dbReference>
<reference evidence="2 3" key="1">
    <citation type="submission" date="2023-11" db="EMBL/GenBank/DDBJ databases">
        <title>Draft genomes analysis of Pseudomonas asiatica isolated from milk, feces and farm soil of cows suffering from clinical mastitis.</title>
        <authorList>
            <person name="Rahman T."/>
            <person name="Das Z.C."/>
            <person name="Hoque M.N."/>
        </authorList>
    </citation>
    <scope>NUCLEOTIDE SEQUENCE [LARGE SCALE GENOMIC DNA]</scope>
    <source>
        <strain evidence="2 3">2F2</strain>
    </source>
</reference>
<dbReference type="PANTHER" id="PTHR21310">
    <property type="entry name" value="AMINOGLYCOSIDE PHOSPHOTRANSFERASE-RELATED-RELATED"/>
    <property type="match status" value="1"/>
</dbReference>
<dbReference type="InterPro" id="IPR051678">
    <property type="entry name" value="AGP_Transferase"/>
</dbReference>
<protein>
    <submittedName>
        <fullName evidence="2">Phosphotransferase family protein</fullName>
    </submittedName>
</protein>
<feature type="domain" description="Aminoglycoside phosphotransferase" evidence="1">
    <location>
        <begin position="42"/>
        <end position="290"/>
    </location>
</feature>
<dbReference type="Pfam" id="PF01636">
    <property type="entry name" value="APH"/>
    <property type="match status" value="1"/>
</dbReference>
<dbReference type="PANTHER" id="PTHR21310:SF57">
    <property type="entry name" value="BLR2944 PROTEIN"/>
    <property type="match status" value="1"/>
</dbReference>
<dbReference type="SUPFAM" id="SSF56112">
    <property type="entry name" value="Protein kinase-like (PK-like)"/>
    <property type="match status" value="1"/>
</dbReference>
<dbReference type="Gene3D" id="3.90.1200.10">
    <property type="match status" value="1"/>
</dbReference>
<dbReference type="InterPro" id="IPR002575">
    <property type="entry name" value="Aminoglycoside_PTrfase"/>
</dbReference>
<dbReference type="Proteomes" id="UP001292116">
    <property type="component" value="Unassembled WGS sequence"/>
</dbReference>
<dbReference type="InterPro" id="IPR041726">
    <property type="entry name" value="ACAD10_11_N"/>
</dbReference>
<dbReference type="EMBL" id="JAXUBM010000002">
    <property type="protein sequence ID" value="MDZ5737022.1"/>
    <property type="molecule type" value="Genomic_DNA"/>
</dbReference>
<evidence type="ECO:0000313" key="3">
    <source>
        <dbReference type="Proteomes" id="UP001292116"/>
    </source>
</evidence>
<evidence type="ECO:0000313" key="2">
    <source>
        <dbReference type="EMBL" id="MDZ5737022.1"/>
    </source>
</evidence>
<comment type="caution">
    <text evidence="2">The sequence shown here is derived from an EMBL/GenBank/DDBJ whole genome shotgun (WGS) entry which is preliminary data.</text>
</comment>
<organism evidence="2 3">
    <name type="scientific">Pseudomonas asiatica</name>
    <dbReference type="NCBI Taxonomy" id="2219225"/>
    <lineage>
        <taxon>Bacteria</taxon>
        <taxon>Pseudomonadati</taxon>
        <taxon>Pseudomonadota</taxon>
        <taxon>Gammaproteobacteria</taxon>
        <taxon>Pseudomonadales</taxon>
        <taxon>Pseudomonadaceae</taxon>
        <taxon>Pseudomonas</taxon>
    </lineage>
</organism>
<dbReference type="InterPro" id="IPR011009">
    <property type="entry name" value="Kinase-like_dom_sf"/>
</dbReference>
<dbReference type="Gene3D" id="3.30.200.20">
    <property type="entry name" value="Phosphorylase Kinase, domain 1"/>
    <property type="match status" value="1"/>
</dbReference>
<evidence type="ECO:0000259" key="1">
    <source>
        <dbReference type="Pfam" id="PF01636"/>
    </source>
</evidence>
<dbReference type="RefSeq" id="WP_322490729.1">
    <property type="nucleotide sequence ID" value="NZ_JAXUBM010000002.1"/>
</dbReference>
<gene>
    <name evidence="2" type="ORF">SOW75_02385</name>
</gene>